<dbReference type="EMBL" id="JACHXU010000006">
    <property type="protein sequence ID" value="MBB3206276.1"/>
    <property type="molecule type" value="Genomic_DNA"/>
</dbReference>
<dbReference type="RefSeq" id="WP_184304663.1">
    <property type="nucleotide sequence ID" value="NZ_JACHXU010000006.1"/>
</dbReference>
<accession>A0A7W5DXD4</accession>
<dbReference type="Pfam" id="PF00534">
    <property type="entry name" value="Glycos_transf_1"/>
    <property type="match status" value="1"/>
</dbReference>
<dbReference type="Proteomes" id="UP000536179">
    <property type="component" value="Unassembled WGS sequence"/>
</dbReference>
<dbReference type="CDD" id="cd03801">
    <property type="entry name" value="GT4_PimA-like"/>
    <property type="match status" value="1"/>
</dbReference>
<feature type="domain" description="Glycosyl transferase family 1" evidence="1">
    <location>
        <begin position="186"/>
        <end position="341"/>
    </location>
</feature>
<dbReference type="PANTHER" id="PTHR45947">
    <property type="entry name" value="SULFOQUINOVOSYL TRANSFERASE SQD2"/>
    <property type="match status" value="1"/>
</dbReference>
<dbReference type="InterPro" id="IPR001296">
    <property type="entry name" value="Glyco_trans_1"/>
</dbReference>
<comment type="caution">
    <text evidence="2">The sequence shown here is derived from an EMBL/GenBank/DDBJ whole genome shotgun (WGS) entry which is preliminary data.</text>
</comment>
<keyword evidence="3" id="KW-1185">Reference proteome</keyword>
<reference evidence="2 3" key="1">
    <citation type="submission" date="2020-08" db="EMBL/GenBank/DDBJ databases">
        <title>Genomic Encyclopedia of Type Strains, Phase III (KMG-III): the genomes of soil and plant-associated and newly described type strains.</title>
        <authorList>
            <person name="Whitman W."/>
        </authorList>
    </citation>
    <scope>NUCLEOTIDE SEQUENCE [LARGE SCALE GENOMIC DNA]</scope>
    <source>
        <strain evidence="2 3">CECT 8075</strain>
    </source>
</reference>
<dbReference type="GO" id="GO:0016757">
    <property type="term" value="F:glycosyltransferase activity"/>
    <property type="evidence" value="ECO:0007669"/>
    <property type="project" value="InterPro"/>
</dbReference>
<protein>
    <submittedName>
        <fullName evidence="2">Glycosyltransferase involved in cell wall biosynthesis</fullName>
    </submittedName>
</protein>
<name>A0A7W5DXD4_9BACT</name>
<dbReference type="Gene3D" id="3.40.50.2000">
    <property type="entry name" value="Glycogen Phosphorylase B"/>
    <property type="match status" value="2"/>
</dbReference>
<gene>
    <name evidence="2" type="ORF">FHS27_002085</name>
</gene>
<dbReference type="SUPFAM" id="SSF53756">
    <property type="entry name" value="UDP-Glycosyltransferase/glycogen phosphorylase"/>
    <property type="match status" value="1"/>
</dbReference>
<sequence>MSESVSENVVGAIEVAMMEQADNRIPVLVVISPIVSGVVSWAIRVREAFANDDKYQVVLVSSRGVGDGAIAFDHAVNSPSEFKELLRKYGSGIVVPNYAWHFFTPICSEIADGSSWRILGYCRADSEDEYYQPLLQRASVISHFVCVSEQCRTKLAEYLPDRAGSLTTLPTGVVVPTHIDKGKSHKLNIVYAGRLRQHQKRVLDIAIIAHRLEERGVDFLLTIVGDGDEEAILKQCMDSLEGTKVVFMGRVHPSEMKHVWSSADVGLLCSEFEGTSNSLLESMAYGCIPVVTHTDSGVDGIVCHGNNGFLFEVGDIANAVDILQDLADDAEKRIHYNEAALKSAQPYSIERHVKTLKGVFDVVTQCPICRDGASSYARQSENASSPAAPETRSLWQRARGKIGRAIRA</sequence>
<dbReference type="AlphaFoldDB" id="A0A7W5DXD4"/>
<evidence type="ECO:0000313" key="3">
    <source>
        <dbReference type="Proteomes" id="UP000536179"/>
    </source>
</evidence>
<dbReference type="InterPro" id="IPR050194">
    <property type="entry name" value="Glycosyltransferase_grp1"/>
</dbReference>
<dbReference type="PANTHER" id="PTHR45947:SF3">
    <property type="entry name" value="SULFOQUINOVOSYL TRANSFERASE SQD2"/>
    <property type="match status" value="1"/>
</dbReference>
<organism evidence="2 3">
    <name type="scientific">Aporhodopirellula rubra</name>
    <dbReference type="NCBI Taxonomy" id="980271"/>
    <lineage>
        <taxon>Bacteria</taxon>
        <taxon>Pseudomonadati</taxon>
        <taxon>Planctomycetota</taxon>
        <taxon>Planctomycetia</taxon>
        <taxon>Pirellulales</taxon>
        <taxon>Pirellulaceae</taxon>
        <taxon>Aporhodopirellula</taxon>
    </lineage>
</organism>
<keyword evidence="2" id="KW-0808">Transferase</keyword>
<evidence type="ECO:0000259" key="1">
    <source>
        <dbReference type="Pfam" id="PF00534"/>
    </source>
</evidence>
<proteinExistence type="predicted"/>
<evidence type="ECO:0000313" key="2">
    <source>
        <dbReference type="EMBL" id="MBB3206276.1"/>
    </source>
</evidence>